<dbReference type="InterPro" id="IPR042060">
    <property type="entry name" value="PLAT_polycystin1"/>
</dbReference>
<evidence type="ECO:0000256" key="11">
    <source>
        <dbReference type="SAM" id="SignalP"/>
    </source>
</evidence>
<feature type="transmembrane region" description="Helical" evidence="10">
    <location>
        <begin position="1558"/>
        <end position="1576"/>
    </location>
</feature>
<dbReference type="PANTHER" id="PTHR10877">
    <property type="entry name" value="POLYCYSTIN FAMILY MEMBER"/>
    <property type="match status" value="1"/>
</dbReference>
<feature type="transmembrane region" description="Helical" evidence="10">
    <location>
        <begin position="1849"/>
        <end position="1871"/>
    </location>
</feature>
<organism evidence="13 14">
    <name type="scientific">Adineta ricciae</name>
    <name type="common">Rotifer</name>
    <dbReference type="NCBI Taxonomy" id="249248"/>
    <lineage>
        <taxon>Eukaryota</taxon>
        <taxon>Metazoa</taxon>
        <taxon>Spiralia</taxon>
        <taxon>Gnathifera</taxon>
        <taxon>Rotifera</taxon>
        <taxon>Eurotatoria</taxon>
        <taxon>Bdelloidea</taxon>
        <taxon>Adinetida</taxon>
        <taxon>Adinetidae</taxon>
        <taxon>Adineta</taxon>
    </lineage>
</organism>
<comment type="subcellular location">
    <subcellularLocation>
        <location evidence="1">Membrane</location>
        <topology evidence="1">Multi-pass membrane protein</topology>
    </subcellularLocation>
</comment>
<feature type="transmembrane region" description="Helical" evidence="10">
    <location>
        <begin position="1891"/>
        <end position="1915"/>
    </location>
</feature>
<dbReference type="PRINTS" id="PR01433">
    <property type="entry name" value="POLYCYSTIN2"/>
</dbReference>
<dbReference type="InterPro" id="IPR013122">
    <property type="entry name" value="PKD1_2_channel"/>
</dbReference>
<evidence type="ECO:0000313" key="13">
    <source>
        <dbReference type="EMBL" id="CAF1010681.1"/>
    </source>
</evidence>
<keyword evidence="5 10" id="KW-1133">Transmembrane helix</keyword>
<comment type="caution">
    <text evidence="13">The sequence shown here is derived from an EMBL/GenBank/DDBJ whole genome shotgun (WGS) entry which is preliminary data.</text>
</comment>
<evidence type="ECO:0000259" key="12">
    <source>
        <dbReference type="PROSITE" id="PS50095"/>
    </source>
</evidence>
<evidence type="ECO:0000313" key="14">
    <source>
        <dbReference type="Proteomes" id="UP000663828"/>
    </source>
</evidence>
<evidence type="ECO:0000256" key="8">
    <source>
        <dbReference type="PIRSR" id="PIRSR603915-2"/>
    </source>
</evidence>
<dbReference type="PANTHER" id="PTHR10877:SF194">
    <property type="entry name" value="LOCATION OF VULVA DEFECTIVE 1"/>
    <property type="match status" value="1"/>
</dbReference>
<keyword evidence="3 10" id="KW-0812">Transmembrane</keyword>
<proteinExistence type="inferred from homology"/>
<dbReference type="GO" id="GO:0050982">
    <property type="term" value="P:detection of mechanical stimulus"/>
    <property type="evidence" value="ECO:0007669"/>
    <property type="project" value="TreeGrafter"/>
</dbReference>
<sequence>MVIMPFWIFHFWIILLAIREISGCDNERYFVRIFNVDDYSYAFINQHYVARQSGGGDSGFIDVTAYIQSGINNFTFLTYNIGGPYCWGFEIMKNSSIIFVDVAGIVGSVSASSTPMLNQFVYNRTIFVNVTKCQVVSTTPTTGCNSHKSYIRIFNVDDYAYVFINQHYVATQSIGTDSGFIDVTVYLQNGLNDFTFLTYNDGGGYNWGFQIMQNDDIVIDDTAGFAELVGADNNNQSRTFQFVHNKTVSINITRCATLTTTSSTGCVDSTCSIRIYNVDDWSFAFVNQHYINYQWRSADSAFIDVAPYTQNGLNSFTFLTYSGGNPYNWGFQIMKNGNIDFEDTGGLLGAISANNMQNSTQNQFVYNKTIFVNLTKCPLVTAISSCTSNNDRYSIRLYNTDDTSYAFINQQFIISQSYFTDSGFVDVTSYVQNSTNNFTFLTYNSLSIYAWGFQIMKNNDIIFDDIGGLLPIFGADGGNTGRTNQFVYNKTVFINISKCENMTSAFRTNCFSPNITLIPATSTLSSPVQFQRSQDFSISSYIQLKCNVSLATIMKWTIKNCTQTNCSSQIRIDPSVKTTFSELYIPARTLPYGTYEFILNVTMAVSSALTSSTSAFVTIVSSNIAADLVQFGTSMITIGRQQNLTLDPGSYSVDPDELIFNRSKWTYDYYCRVYGAHVFPSVNGSLLTIDDPLNPSCISNRNQIQFSTSSLKSSLTILAGTLLINETYQFMVRMTSRDNSSVQIFGYLLVQVNRINPPMIVISCVISTMCVPNLEFQLLNPTTQVELFSLCIGDCTSIENITWNIYYGYKNGSLNSIEWFQLNHNSLSFGSNTTNFTALDQLFVDNPQISYWKFEAVYSFPTTISRSALNFIVNEPPVNGSCSISPQNGTTSTVFHISCSDWLDDDGIKDYSVYSRQSDRSSLLMIAFSSVSNIDMRLPSGENTNTSLVHLVVHIRDKFDCVTKYNLSSVVVRIDTTDINKLSDPIIQLLASGNPNVVGQILISLSQIFNEMSKESVENAVSGGVSVVHISISSLESEILQSNSVPFNESALIDFKNQLNIRANLREYLISFTRNLLITTSDSVKLQSSMLAQLTRATNELTRSTAMIASNKCYHLAETLHSMTRRIPYEDVQFAASQITECAANVMTAMNGPLQQRTFVLDSDFSQANSFPSDYDTDLESVWSNPNMFADGNDFSSQTIDNNRNIYYQKQTATEIAEQVRETISLISYALNLHMNIGQNLTMTSPSVFMLLETLSSNSLSNKLISQIENVQIQMPLTFNSTLNNNQIISLRSLVQPLASADQSNSQSYTNLSRSISLTFMNQTGHEISIESTFDDPIELIIPRDPNLIIPSMSFQDVLSANSTPHNQLFYLQYLNITSSLAISLHFEVHPLNHTVGYLFVYKFDQVPQLNSSINDIDGWSLFCPSNMTNDSIYKDWIDNQKTVGHRSIIFGLRQLNSTEMIDVCTNSSMTNPPIANQRYEFTSNYELRVYTSGCYYLDANNQWQSNGLLVGSLTNHYQTQCLSNHLTTFANGFIVLPSPINWNYVFTHADFVRNKTIYLTLICVCITYILLVIYAHHTDKKDVEKLCMRPLVDNYRFDEYLYQILVFTGHRTNAGTKSKVYFIISGDDDDTPVRTFSNQNQQIFQRGGIDAFLMAVPKSLGVLNYVRIWHDNSGGSESASWFLKHIIVRDLQTMETSHFICQRWLAVEKDDGKIERILFAASDAEKREFSYVLSKQAYEKFSNGHLWFSIFFRSPSNQFTRVQRCTCCFVLLLISMFLNIMYYDLSNDTSNATGLSIGVLRINSQQIGIGVMTEFLALLPSLLVVQLFQRLRSRGETSKRSKLTLPWWWIFIAYGVCFLLVSVSIFFTIARGIEFGDLKAQKWLTSILTGFFSSVLLTQPMKVLCLAIFFTCIIRNRNTDEETTEHLGVNAFQLMDDGEYSDINKDRSTPTYRSPNHFDRLNENYVEWARLQRTKEIYMWSIIREALASIGFLVILCFVTYSNRDSNSFFQVDHLQKFFLNSRQVDNAYTQITTIEQYWSWLESSFVLNLRAQHWYNDDQPYFLNGFINDKSNRLIGWAIMRQLRVKSNLCSNQKIIDVCAYDYNFWNEEKRSFGVEWKNETNGRSNSSIDRAFQYQSGEEYGYVYEFHGRLSDMQSNLSKLHEFEWIDNRTRIIIIQMSLYNPNNQLFTSVTLRTEFLSTGTIVPQARFEPFNFNLAFASASQLVCVILYVIFIVYFTFNETKSLIRKKLAYFRQFWCYIDVGIIVCSWTSVGIYVWRYKEATRIGQLFAETNGYVYINFQSAVYVNDVLSFLFGFCCFFSTVKFIQFCRFSPRLSLFTETVKNVFRELISFSMMFSIVFLGFLSLYYLLFISTISSCASVWKTSQMLFEMTLMKFDTSELMEAHAVLGPLCFSLFIFFVVFVCLSMFITIISDGFRRAQQNLQKDDEILLFIWTRFQRWIFWSKSCEERDDAMKVEYLNFADAFPKKVDELLHALDRVYIGQQTMTFQK</sequence>
<dbReference type="Pfam" id="PF20519">
    <property type="entry name" value="Polycystin_dom"/>
    <property type="match status" value="1"/>
</dbReference>
<dbReference type="GO" id="GO:0005509">
    <property type="term" value="F:calcium ion binding"/>
    <property type="evidence" value="ECO:0007669"/>
    <property type="project" value="InterPro"/>
</dbReference>
<feature type="transmembrane region" description="Helical" evidence="10">
    <location>
        <begin position="2311"/>
        <end position="2330"/>
    </location>
</feature>
<dbReference type="SMART" id="SM00308">
    <property type="entry name" value="LH2"/>
    <property type="match status" value="1"/>
</dbReference>
<dbReference type="InterPro" id="IPR046791">
    <property type="entry name" value="Polycystin_dom"/>
</dbReference>
<dbReference type="Pfam" id="PF01477">
    <property type="entry name" value="PLAT"/>
    <property type="match status" value="1"/>
</dbReference>
<dbReference type="FunFam" id="2.60.60.20:FF:000022">
    <property type="entry name" value="Uncharacterized protein"/>
    <property type="match status" value="1"/>
</dbReference>
<dbReference type="InterPro" id="IPR008979">
    <property type="entry name" value="Galactose-bd-like_sf"/>
</dbReference>
<comment type="caution">
    <text evidence="9">Lacks conserved residue(s) required for the propagation of feature annotation.</text>
</comment>
<dbReference type="EMBL" id="CAJNOR010000802">
    <property type="protein sequence ID" value="CAF1010681.1"/>
    <property type="molecule type" value="Genomic_DNA"/>
</dbReference>
<feature type="signal peptide" evidence="11">
    <location>
        <begin position="1"/>
        <end position="23"/>
    </location>
</feature>
<dbReference type="Pfam" id="PF02010">
    <property type="entry name" value="REJ"/>
    <property type="match status" value="1"/>
</dbReference>
<dbReference type="InterPro" id="IPR002859">
    <property type="entry name" value="PKD/REJ-like"/>
</dbReference>
<protein>
    <recommendedName>
        <fullName evidence="12">PLAT domain-containing protein</fullName>
    </recommendedName>
</protein>
<keyword evidence="6 10" id="KW-0472">Membrane</keyword>
<feature type="transmembrane region" description="Helical" evidence="10">
    <location>
        <begin position="2258"/>
        <end position="2279"/>
    </location>
</feature>
<keyword evidence="7" id="KW-0325">Glycoprotein</keyword>
<evidence type="ECO:0000256" key="1">
    <source>
        <dbReference type="ARBA" id="ARBA00004141"/>
    </source>
</evidence>
<feature type="chain" id="PRO_5033059414" description="PLAT domain-containing protein" evidence="11">
    <location>
        <begin position="24"/>
        <end position="2512"/>
    </location>
</feature>
<feature type="transmembrane region" description="Helical" evidence="10">
    <location>
        <begin position="2351"/>
        <end position="2372"/>
    </location>
</feature>
<dbReference type="InterPro" id="IPR051223">
    <property type="entry name" value="Polycystin"/>
</dbReference>
<dbReference type="SUPFAM" id="SSF49785">
    <property type="entry name" value="Galactose-binding domain-like"/>
    <property type="match status" value="1"/>
</dbReference>
<dbReference type="Gene3D" id="2.60.60.20">
    <property type="entry name" value="PLAT/LH2 domain"/>
    <property type="match status" value="1"/>
</dbReference>
<feature type="disulfide bond" evidence="8">
    <location>
        <begin position="2092"/>
        <end position="2101"/>
    </location>
</feature>
<dbReference type="InterPro" id="IPR036392">
    <property type="entry name" value="PLAT/LH2_dom_sf"/>
</dbReference>
<dbReference type="PROSITE" id="PS50095">
    <property type="entry name" value="PLAT"/>
    <property type="match status" value="1"/>
</dbReference>
<evidence type="ECO:0000256" key="4">
    <source>
        <dbReference type="ARBA" id="ARBA00022729"/>
    </source>
</evidence>
<dbReference type="InterPro" id="IPR001024">
    <property type="entry name" value="PLAT/LH2_dom"/>
</dbReference>
<keyword evidence="4 11" id="KW-0732">Signal</keyword>
<evidence type="ECO:0000256" key="5">
    <source>
        <dbReference type="ARBA" id="ARBA00022989"/>
    </source>
</evidence>
<reference evidence="13" key="1">
    <citation type="submission" date="2021-02" db="EMBL/GenBank/DDBJ databases">
        <authorList>
            <person name="Nowell W R."/>
        </authorList>
    </citation>
    <scope>NUCLEOTIDE SEQUENCE</scope>
</reference>
<dbReference type="GO" id="GO:0005262">
    <property type="term" value="F:calcium channel activity"/>
    <property type="evidence" value="ECO:0007669"/>
    <property type="project" value="TreeGrafter"/>
</dbReference>
<evidence type="ECO:0000256" key="2">
    <source>
        <dbReference type="ARBA" id="ARBA00007200"/>
    </source>
</evidence>
<feature type="transmembrane region" description="Helical" evidence="10">
    <location>
        <begin position="2409"/>
        <end position="2434"/>
    </location>
</feature>
<evidence type="ECO:0000256" key="10">
    <source>
        <dbReference type="SAM" id="Phobius"/>
    </source>
</evidence>
<evidence type="ECO:0000256" key="7">
    <source>
        <dbReference type="ARBA" id="ARBA00023180"/>
    </source>
</evidence>
<gene>
    <name evidence="13" type="ORF">XAT740_LOCUS13704</name>
</gene>
<dbReference type="GO" id="GO:0016020">
    <property type="term" value="C:membrane"/>
    <property type="evidence" value="ECO:0007669"/>
    <property type="project" value="UniProtKB-SubCell"/>
</dbReference>
<dbReference type="CDD" id="cd01752">
    <property type="entry name" value="PLAT_polycystin"/>
    <property type="match status" value="1"/>
</dbReference>
<dbReference type="Proteomes" id="UP000663828">
    <property type="component" value="Unassembled WGS sequence"/>
</dbReference>
<evidence type="ECO:0000256" key="6">
    <source>
        <dbReference type="ARBA" id="ARBA00023136"/>
    </source>
</evidence>
<accession>A0A814HJJ3</accession>
<keyword evidence="14" id="KW-1185">Reference proteome</keyword>
<feature type="transmembrane region" description="Helical" evidence="10">
    <location>
        <begin position="1808"/>
        <end position="1829"/>
    </location>
</feature>
<feature type="transmembrane region" description="Helical" evidence="10">
    <location>
        <begin position="1763"/>
        <end position="1784"/>
    </location>
</feature>
<evidence type="ECO:0000256" key="9">
    <source>
        <dbReference type="PROSITE-ProRule" id="PRU00152"/>
    </source>
</evidence>
<evidence type="ECO:0000256" key="3">
    <source>
        <dbReference type="ARBA" id="ARBA00022692"/>
    </source>
</evidence>
<dbReference type="InterPro" id="IPR003915">
    <property type="entry name" value="PKD_2"/>
</dbReference>
<feature type="domain" description="PLAT" evidence="12">
    <location>
        <begin position="1601"/>
        <end position="1720"/>
    </location>
</feature>
<feature type="transmembrane region" description="Helical" evidence="10">
    <location>
        <begin position="1978"/>
        <end position="2002"/>
    </location>
</feature>
<feature type="transmembrane region" description="Helical" evidence="10">
    <location>
        <begin position="2218"/>
        <end position="2238"/>
    </location>
</feature>
<dbReference type="SUPFAM" id="SSF49723">
    <property type="entry name" value="Lipase/lipooxygenase domain (PLAT/LH2 domain)"/>
    <property type="match status" value="1"/>
</dbReference>
<dbReference type="Pfam" id="PF08016">
    <property type="entry name" value="PKD_channel"/>
    <property type="match status" value="1"/>
</dbReference>
<comment type="similarity">
    <text evidence="2">Belongs to the polycystin family.</text>
</comment>
<name>A0A814HJJ3_ADIRI</name>